<dbReference type="InterPro" id="IPR016181">
    <property type="entry name" value="Acyl_CoA_acyltransferase"/>
</dbReference>
<dbReference type="PROSITE" id="PS51186">
    <property type="entry name" value="GNAT"/>
    <property type="match status" value="1"/>
</dbReference>
<dbReference type="PANTHER" id="PTHR43792:SF1">
    <property type="entry name" value="N-ACETYLTRANSFERASE DOMAIN-CONTAINING PROTEIN"/>
    <property type="match status" value="1"/>
</dbReference>
<dbReference type="GO" id="GO:0016747">
    <property type="term" value="F:acyltransferase activity, transferring groups other than amino-acyl groups"/>
    <property type="evidence" value="ECO:0007669"/>
    <property type="project" value="InterPro"/>
</dbReference>
<dbReference type="InterPro" id="IPR051531">
    <property type="entry name" value="N-acetyltransferase"/>
</dbReference>
<dbReference type="InterPro" id="IPR000182">
    <property type="entry name" value="GNAT_dom"/>
</dbReference>
<name>A0A0M0LCI2_9BACI</name>
<proteinExistence type="predicted"/>
<dbReference type="AlphaFoldDB" id="A0A0M0LCI2"/>
<feature type="domain" description="N-acetyltransferase" evidence="1">
    <location>
        <begin position="15"/>
        <end position="182"/>
    </location>
</feature>
<evidence type="ECO:0000313" key="3">
    <source>
        <dbReference type="Proteomes" id="UP000037558"/>
    </source>
</evidence>
<evidence type="ECO:0000259" key="1">
    <source>
        <dbReference type="PROSITE" id="PS51186"/>
    </source>
</evidence>
<evidence type="ECO:0000313" key="2">
    <source>
        <dbReference type="EMBL" id="KOO48567.1"/>
    </source>
</evidence>
<dbReference type="STRING" id="284581.AMD01_04040"/>
<dbReference type="Proteomes" id="UP000037558">
    <property type="component" value="Unassembled WGS sequence"/>
</dbReference>
<comment type="caution">
    <text evidence="2">The sequence shown here is derived from an EMBL/GenBank/DDBJ whole genome shotgun (WGS) entry which is preliminary data.</text>
</comment>
<dbReference type="PANTHER" id="PTHR43792">
    <property type="entry name" value="GNAT FAMILY, PUTATIVE (AFU_ORTHOLOGUE AFUA_3G00765)-RELATED-RELATED"/>
    <property type="match status" value="1"/>
</dbReference>
<keyword evidence="3" id="KW-1185">Reference proteome</keyword>
<reference evidence="3" key="1">
    <citation type="submission" date="2015-08" db="EMBL/GenBank/DDBJ databases">
        <title>Fjat-14210 dsm16467.</title>
        <authorList>
            <person name="Liu B."/>
            <person name="Wang J."/>
            <person name="Zhu Y."/>
            <person name="Liu G."/>
            <person name="Chen Q."/>
            <person name="Chen Z."/>
            <person name="Lan J."/>
            <person name="Che J."/>
            <person name="Ge C."/>
            <person name="Shi H."/>
            <person name="Pan Z."/>
            <person name="Liu X."/>
        </authorList>
    </citation>
    <scope>NUCLEOTIDE SEQUENCE [LARGE SCALE GENOMIC DNA]</scope>
    <source>
        <strain evidence="3">DSM 16467</strain>
    </source>
</reference>
<sequence length="199" mass="23185">MIIYKGTPMIETQRLVLRKIEMNDASRMFDYIFSDHRVMDNLIKGPHKAISETIDRLTEITNHYVSENFCYWGIEMKESGELIGTIDLYNIDDGTENCEVGYNIGFNWWNQGYGSEALHAIVEFAFRFMNIHKISATHNIDNPASGRIMLKVGMKREGIIRHMIRKNNQYKDCGIYGILQQEYLEMNFLNPIPILNVVH</sequence>
<dbReference type="Pfam" id="PF13302">
    <property type="entry name" value="Acetyltransf_3"/>
    <property type="match status" value="1"/>
</dbReference>
<accession>A0A0M0LCI2</accession>
<keyword evidence="2" id="KW-0808">Transferase</keyword>
<dbReference type="OrthoDB" id="9798081at2"/>
<protein>
    <submittedName>
        <fullName evidence="2">Acetyltransferase</fullName>
    </submittedName>
</protein>
<organism evidence="2 3">
    <name type="scientific">Priestia koreensis</name>
    <dbReference type="NCBI Taxonomy" id="284581"/>
    <lineage>
        <taxon>Bacteria</taxon>
        <taxon>Bacillati</taxon>
        <taxon>Bacillota</taxon>
        <taxon>Bacilli</taxon>
        <taxon>Bacillales</taxon>
        <taxon>Bacillaceae</taxon>
        <taxon>Priestia</taxon>
    </lineage>
</organism>
<dbReference type="SUPFAM" id="SSF55729">
    <property type="entry name" value="Acyl-CoA N-acyltransferases (Nat)"/>
    <property type="match status" value="1"/>
</dbReference>
<dbReference type="Gene3D" id="3.40.630.30">
    <property type="match status" value="1"/>
</dbReference>
<dbReference type="EMBL" id="LILC01000004">
    <property type="protein sequence ID" value="KOO48567.1"/>
    <property type="molecule type" value="Genomic_DNA"/>
</dbReference>
<gene>
    <name evidence="2" type="ORF">AMD01_04040</name>
</gene>
<dbReference type="PATRIC" id="fig|284581.3.peg.1596"/>